<reference evidence="7 8" key="1">
    <citation type="journal article" date="2016" name="Antonie Van Leeuwenhoek">
        <title>Dongia soli sp. nov., isolated from soil from Dokdo, Korea.</title>
        <authorList>
            <person name="Kim D.U."/>
            <person name="Lee H."/>
            <person name="Kim H."/>
            <person name="Kim S.G."/>
            <person name="Ka J.O."/>
        </authorList>
    </citation>
    <scope>NUCLEOTIDE SEQUENCE [LARGE SCALE GENOMIC DNA]</scope>
    <source>
        <strain evidence="7 8">D78</strain>
    </source>
</reference>
<comment type="subcellular location">
    <subcellularLocation>
        <location evidence="1">Cell membrane</location>
        <topology evidence="1">Multi-pass membrane protein</topology>
    </subcellularLocation>
</comment>
<comment type="caution">
    <text evidence="7">The sequence shown here is derived from an EMBL/GenBank/DDBJ whole genome shotgun (WGS) entry which is preliminary data.</text>
</comment>
<feature type="transmembrane region" description="Helical" evidence="6">
    <location>
        <begin position="254"/>
        <end position="272"/>
    </location>
</feature>
<protein>
    <submittedName>
        <fullName evidence="7">MFS transporter</fullName>
    </submittedName>
</protein>
<feature type="transmembrane region" description="Helical" evidence="6">
    <location>
        <begin position="89"/>
        <end position="115"/>
    </location>
</feature>
<proteinExistence type="predicted"/>
<dbReference type="PANTHER" id="PTHR23513:SF6">
    <property type="entry name" value="MAJOR FACILITATOR SUPERFAMILY ASSOCIATED DOMAIN-CONTAINING PROTEIN"/>
    <property type="match status" value="1"/>
</dbReference>
<sequence>MADRDFRYLLAAFATSSMGTKVAREAVPLTAVLVLQATPGELSLIGVASTLPVLVLGLMAGAWLDRRRRRPVMIASDLLRFAVLMSVPLAAWFGLLGLTQLVVVVALVTTLSLFFDIADQAHLPSLVDRVVLLRANSQRETVDATAEVIGPPIGGMLVQIITAPMTLLIHALSYLLSAILLLRIRRPEAAVAIDRQQRRDLWGDIRGGFRALWQQPLLRPLLIARGLRTFFGAMMGPFYVLYVIQHLHVSPGELGFIIAAGGLASLLGTFLVRWTAGWLPVGPGIIAAFAVKTLGLALLPTAGLLPVVAIPLLIAQQILQDGVTSYFAIHERHLRQSLMPQEQLARVSATVRVVNDGPVPLGAAIAGLLVPVLGLDGVLWLAVGGYSLSALVALCSPVRHLRAAPASELAQAATQVSA</sequence>
<name>A0ABU5EEH3_9PROT</name>
<evidence type="ECO:0000256" key="6">
    <source>
        <dbReference type="SAM" id="Phobius"/>
    </source>
</evidence>
<dbReference type="InterPro" id="IPR036259">
    <property type="entry name" value="MFS_trans_sf"/>
</dbReference>
<feature type="transmembrane region" description="Helical" evidence="6">
    <location>
        <begin position="43"/>
        <end position="64"/>
    </location>
</feature>
<feature type="transmembrane region" description="Helical" evidence="6">
    <location>
        <begin position="284"/>
        <end position="314"/>
    </location>
</feature>
<dbReference type="Pfam" id="PF07690">
    <property type="entry name" value="MFS_1"/>
    <property type="match status" value="1"/>
</dbReference>
<dbReference type="PANTHER" id="PTHR23513">
    <property type="entry name" value="INTEGRAL MEMBRANE EFFLUX PROTEIN-RELATED"/>
    <property type="match status" value="1"/>
</dbReference>
<evidence type="ECO:0000313" key="8">
    <source>
        <dbReference type="Proteomes" id="UP001279642"/>
    </source>
</evidence>
<evidence type="ECO:0000256" key="5">
    <source>
        <dbReference type="ARBA" id="ARBA00023136"/>
    </source>
</evidence>
<keyword evidence="8" id="KW-1185">Reference proteome</keyword>
<dbReference type="Gene3D" id="1.20.1250.20">
    <property type="entry name" value="MFS general substrate transporter like domains"/>
    <property type="match status" value="1"/>
</dbReference>
<keyword evidence="3 6" id="KW-0812">Transmembrane</keyword>
<accession>A0ABU5EEH3</accession>
<dbReference type="InterPro" id="IPR011701">
    <property type="entry name" value="MFS"/>
</dbReference>
<keyword evidence="2" id="KW-1003">Cell membrane</keyword>
<keyword evidence="5 6" id="KW-0472">Membrane</keyword>
<evidence type="ECO:0000256" key="1">
    <source>
        <dbReference type="ARBA" id="ARBA00004651"/>
    </source>
</evidence>
<gene>
    <name evidence="7" type="ORF">SMD27_13510</name>
</gene>
<evidence type="ECO:0000256" key="3">
    <source>
        <dbReference type="ARBA" id="ARBA00022692"/>
    </source>
</evidence>
<evidence type="ECO:0000313" key="7">
    <source>
        <dbReference type="EMBL" id="MDY0883863.1"/>
    </source>
</evidence>
<dbReference type="EMBL" id="JAXCLW010000003">
    <property type="protein sequence ID" value="MDY0883863.1"/>
    <property type="molecule type" value="Genomic_DNA"/>
</dbReference>
<keyword evidence="4 6" id="KW-1133">Transmembrane helix</keyword>
<organism evidence="7 8">
    <name type="scientific">Dongia soli</name>
    <dbReference type="NCBI Taxonomy" id="600628"/>
    <lineage>
        <taxon>Bacteria</taxon>
        <taxon>Pseudomonadati</taxon>
        <taxon>Pseudomonadota</taxon>
        <taxon>Alphaproteobacteria</taxon>
        <taxon>Rhodospirillales</taxon>
        <taxon>Dongiaceae</taxon>
        <taxon>Dongia</taxon>
    </lineage>
</organism>
<feature type="transmembrane region" description="Helical" evidence="6">
    <location>
        <begin position="160"/>
        <end position="182"/>
    </location>
</feature>
<dbReference type="RefSeq" id="WP_320508928.1">
    <property type="nucleotide sequence ID" value="NZ_JAXCLW010000003.1"/>
</dbReference>
<dbReference type="Proteomes" id="UP001279642">
    <property type="component" value="Unassembled WGS sequence"/>
</dbReference>
<dbReference type="SUPFAM" id="SSF103473">
    <property type="entry name" value="MFS general substrate transporter"/>
    <property type="match status" value="1"/>
</dbReference>
<evidence type="ECO:0000256" key="4">
    <source>
        <dbReference type="ARBA" id="ARBA00022989"/>
    </source>
</evidence>
<feature type="transmembrane region" description="Helical" evidence="6">
    <location>
        <begin position="229"/>
        <end position="248"/>
    </location>
</feature>
<dbReference type="CDD" id="cd06173">
    <property type="entry name" value="MFS_MefA_like"/>
    <property type="match status" value="1"/>
</dbReference>
<evidence type="ECO:0000256" key="2">
    <source>
        <dbReference type="ARBA" id="ARBA00022475"/>
    </source>
</evidence>